<feature type="binding site" evidence="5">
    <location>
        <position position="130"/>
    </location>
    <ligand>
        <name>substrate</name>
    </ligand>
</feature>
<dbReference type="InterPro" id="IPR020471">
    <property type="entry name" value="AKR"/>
</dbReference>
<dbReference type="EMBL" id="PFBM01000013">
    <property type="protein sequence ID" value="PIR82472.1"/>
    <property type="molecule type" value="Genomic_DNA"/>
</dbReference>
<gene>
    <name evidence="8" type="ORF">COU20_02080</name>
</gene>
<protein>
    <submittedName>
        <fullName evidence="8">Aldo/keto reductase</fullName>
    </submittedName>
</protein>
<keyword evidence="3" id="KW-0560">Oxidoreductase</keyword>
<evidence type="ECO:0000256" key="2">
    <source>
        <dbReference type="ARBA" id="ARBA00022857"/>
    </source>
</evidence>
<reference evidence="9" key="1">
    <citation type="submission" date="2017-09" db="EMBL/GenBank/DDBJ databases">
        <title>Depth-based differentiation of microbial function through sediment-hosted aquifers and enrichment of novel symbionts in the deep terrestrial subsurface.</title>
        <authorList>
            <person name="Probst A.J."/>
            <person name="Ladd B."/>
            <person name="Jarett J.K."/>
            <person name="Geller-Mcgrath D.E."/>
            <person name="Sieber C.M.K."/>
            <person name="Emerson J.B."/>
            <person name="Anantharaman K."/>
            <person name="Thomas B.C."/>
            <person name="Malmstrom R."/>
            <person name="Stieglmeier M."/>
            <person name="Klingl A."/>
            <person name="Woyke T."/>
            <person name="Ryan C.M."/>
            <person name="Banfield J.F."/>
        </authorList>
    </citation>
    <scope>NUCLEOTIDE SEQUENCE [LARGE SCALE GENOMIC DNA]</scope>
</reference>
<proteinExistence type="inferred from homology"/>
<dbReference type="InterPro" id="IPR018170">
    <property type="entry name" value="Aldo/ket_reductase_CS"/>
</dbReference>
<evidence type="ECO:0000313" key="8">
    <source>
        <dbReference type="EMBL" id="PIR82472.1"/>
    </source>
</evidence>
<evidence type="ECO:0000259" key="7">
    <source>
        <dbReference type="Pfam" id="PF00248"/>
    </source>
</evidence>
<evidence type="ECO:0000256" key="6">
    <source>
        <dbReference type="PIRSR" id="PIRSR000097-3"/>
    </source>
</evidence>
<dbReference type="Proteomes" id="UP000231379">
    <property type="component" value="Unassembled WGS sequence"/>
</dbReference>
<dbReference type="PROSITE" id="PS00062">
    <property type="entry name" value="ALDOKETO_REDUCTASE_2"/>
    <property type="match status" value="1"/>
</dbReference>
<dbReference type="InterPro" id="IPR036812">
    <property type="entry name" value="NAD(P)_OxRdtase_dom_sf"/>
</dbReference>
<evidence type="ECO:0000256" key="3">
    <source>
        <dbReference type="ARBA" id="ARBA00023002"/>
    </source>
</evidence>
<evidence type="ECO:0000313" key="9">
    <source>
        <dbReference type="Proteomes" id="UP000231379"/>
    </source>
</evidence>
<dbReference type="GO" id="GO:0016616">
    <property type="term" value="F:oxidoreductase activity, acting on the CH-OH group of donors, NAD or NADP as acceptor"/>
    <property type="evidence" value="ECO:0007669"/>
    <property type="project" value="UniProtKB-ARBA"/>
</dbReference>
<comment type="similarity">
    <text evidence="1">Belongs to the aldo/keto reductase family.</text>
</comment>
<dbReference type="PANTHER" id="PTHR43827">
    <property type="entry name" value="2,5-DIKETO-D-GLUCONIC ACID REDUCTASE"/>
    <property type="match status" value="1"/>
</dbReference>
<keyword evidence="2" id="KW-0521">NADP</keyword>
<dbReference type="AlphaFoldDB" id="A0A2H0U7U5"/>
<evidence type="ECO:0000256" key="1">
    <source>
        <dbReference type="ARBA" id="ARBA00007905"/>
    </source>
</evidence>
<accession>A0A2H0U7U5</accession>
<dbReference type="PIRSF" id="PIRSF000097">
    <property type="entry name" value="AKR"/>
    <property type="match status" value="1"/>
</dbReference>
<dbReference type="SUPFAM" id="SSF51430">
    <property type="entry name" value="NAD(P)-linked oxidoreductase"/>
    <property type="match status" value="1"/>
</dbReference>
<feature type="active site" description="Proton donor" evidence="4">
    <location>
        <position position="72"/>
    </location>
</feature>
<feature type="domain" description="NADP-dependent oxidoreductase" evidence="7">
    <location>
        <begin position="39"/>
        <end position="279"/>
    </location>
</feature>
<name>A0A2H0U7U5_9BACT</name>
<dbReference type="PRINTS" id="PR00069">
    <property type="entry name" value="ALDKETRDTASE"/>
</dbReference>
<comment type="caution">
    <text evidence="8">The sequence shown here is derived from an EMBL/GenBank/DDBJ whole genome shotgun (WGS) entry which is preliminary data.</text>
</comment>
<dbReference type="Pfam" id="PF00248">
    <property type="entry name" value="Aldo_ket_red"/>
    <property type="match status" value="1"/>
</dbReference>
<feature type="site" description="Lowers pKa of active site Tyr" evidence="6">
    <location>
        <position position="97"/>
    </location>
</feature>
<evidence type="ECO:0000256" key="5">
    <source>
        <dbReference type="PIRSR" id="PIRSR000097-2"/>
    </source>
</evidence>
<sequence length="294" mass="32144">MARLSENNVSSSRSSALPMCYNAHMRTITLKGGSEMPVIGLGTSQLKGEDGARAISEAIEVGYRAIDTAEDYGNHDAVAAAMNESAVPREEFFLTTKIPRVGLSRESVLERTKRYLHELQTEYVDLLLIHWPNRAIPIAETLGAMEELRAAGAIRAIGVSNFTERHLEEALSTGVSVSVNQVEVHPSFNQKKLVSYCGEKNIVVTAYAPLGRGKDLQEPLIAELAKKYGVSVPQVILNWIVSRGLTTIPKSSSRAHMEDNLKALTWAMDPSDIAAIDALPQGERIFNPPTAEFD</sequence>
<organism evidence="8 9">
    <name type="scientific">Candidatus Kaiserbacteria bacterium CG10_big_fil_rev_8_21_14_0_10_59_10</name>
    <dbReference type="NCBI Taxonomy" id="1974612"/>
    <lineage>
        <taxon>Bacteria</taxon>
        <taxon>Candidatus Kaiseribacteriota</taxon>
    </lineage>
</organism>
<evidence type="ECO:0000256" key="4">
    <source>
        <dbReference type="PIRSR" id="PIRSR000097-1"/>
    </source>
</evidence>
<dbReference type="FunFam" id="3.20.20.100:FF:000002">
    <property type="entry name" value="2,5-diketo-D-gluconic acid reductase A"/>
    <property type="match status" value="1"/>
</dbReference>
<dbReference type="InterPro" id="IPR023210">
    <property type="entry name" value="NADP_OxRdtase_dom"/>
</dbReference>
<dbReference type="Gene3D" id="3.20.20.100">
    <property type="entry name" value="NADP-dependent oxidoreductase domain"/>
    <property type="match status" value="1"/>
</dbReference>
<dbReference type="PANTHER" id="PTHR43827:SF3">
    <property type="entry name" value="NADP-DEPENDENT OXIDOREDUCTASE DOMAIN-CONTAINING PROTEIN"/>
    <property type="match status" value="1"/>
</dbReference>